<dbReference type="PANTHER" id="PTHR22916">
    <property type="entry name" value="GLYCOSYLTRANSFERASE"/>
    <property type="match status" value="1"/>
</dbReference>
<reference evidence="2 3" key="1">
    <citation type="submission" date="2020-08" db="EMBL/GenBank/DDBJ databases">
        <title>Sphingobacterium sp. DN00404 isolated from aquaculture water.</title>
        <authorList>
            <person name="Zhang M."/>
        </authorList>
    </citation>
    <scope>NUCLEOTIDE SEQUENCE [LARGE SCALE GENOMIC DNA]</scope>
    <source>
        <strain evidence="2 3">KCTC 42746</strain>
    </source>
</reference>
<gene>
    <name evidence="2" type="ORF">H8B21_01565</name>
</gene>
<evidence type="ECO:0000313" key="2">
    <source>
        <dbReference type="EMBL" id="MBD1420245.1"/>
    </source>
</evidence>
<dbReference type="SUPFAM" id="SSF53448">
    <property type="entry name" value="Nucleotide-diphospho-sugar transferases"/>
    <property type="match status" value="1"/>
</dbReference>
<dbReference type="Proteomes" id="UP000651112">
    <property type="component" value="Unassembled WGS sequence"/>
</dbReference>
<comment type="caution">
    <text evidence="2">The sequence shown here is derived from an EMBL/GenBank/DDBJ whole genome shotgun (WGS) entry which is preliminary data.</text>
</comment>
<dbReference type="Pfam" id="PF00535">
    <property type="entry name" value="Glycos_transf_2"/>
    <property type="match status" value="1"/>
</dbReference>
<evidence type="ECO:0000313" key="3">
    <source>
        <dbReference type="Proteomes" id="UP000651112"/>
    </source>
</evidence>
<dbReference type="RefSeq" id="WP_190312034.1">
    <property type="nucleotide sequence ID" value="NZ_JACNYL010000001.1"/>
</dbReference>
<evidence type="ECO:0000259" key="1">
    <source>
        <dbReference type="Pfam" id="PF00535"/>
    </source>
</evidence>
<dbReference type="CDD" id="cd00761">
    <property type="entry name" value="Glyco_tranf_GTA_type"/>
    <property type="match status" value="1"/>
</dbReference>
<protein>
    <submittedName>
        <fullName evidence="2">Glycosyltransferase family 2 protein</fullName>
    </submittedName>
</protein>
<organism evidence="2 3">
    <name type="scientific">Sphingobacterium chuzhouense</name>
    <dbReference type="NCBI Taxonomy" id="1742264"/>
    <lineage>
        <taxon>Bacteria</taxon>
        <taxon>Pseudomonadati</taxon>
        <taxon>Bacteroidota</taxon>
        <taxon>Sphingobacteriia</taxon>
        <taxon>Sphingobacteriales</taxon>
        <taxon>Sphingobacteriaceae</taxon>
        <taxon>Sphingobacterium</taxon>
    </lineage>
</organism>
<dbReference type="InterPro" id="IPR029044">
    <property type="entry name" value="Nucleotide-diphossugar_trans"/>
</dbReference>
<dbReference type="PANTHER" id="PTHR22916:SF3">
    <property type="entry name" value="UDP-GLCNAC:BETAGAL BETA-1,3-N-ACETYLGLUCOSAMINYLTRANSFERASE-LIKE PROTEIN 1"/>
    <property type="match status" value="1"/>
</dbReference>
<name>A0ABR7XM46_9SPHI</name>
<sequence length="279" mass="32807">MTPIFSIIIPCYNQANFLGDTLASVLKQSFKNWECLIIDDGSPDNTAEIAKEWEKNDCRFKLYQKENGGLSSARNHGLSKAKGEYIQFLDADDCLNESKLTKCYNEHVKGVQLVVTSFEHIKNGKISPPFCTLRQEYLDFDNILLKWDGEFSIPIHCGSFSKNIIGNLTFNEGLKAGEDWIFWLNIFEKKPDVTFINESLVFYRLHEKSITKNIQVMIEHKTRAQLTIFDLLNEKYKRLFFERFSLEAITRREELFNIYRNREKRIKNRIKVFFKKLTR</sequence>
<keyword evidence="3" id="KW-1185">Reference proteome</keyword>
<dbReference type="InterPro" id="IPR001173">
    <property type="entry name" value="Glyco_trans_2-like"/>
</dbReference>
<proteinExistence type="predicted"/>
<accession>A0ABR7XM46</accession>
<feature type="domain" description="Glycosyltransferase 2-like" evidence="1">
    <location>
        <begin position="6"/>
        <end position="133"/>
    </location>
</feature>
<dbReference type="Gene3D" id="3.90.550.10">
    <property type="entry name" value="Spore Coat Polysaccharide Biosynthesis Protein SpsA, Chain A"/>
    <property type="match status" value="1"/>
</dbReference>
<dbReference type="EMBL" id="JACNYL010000001">
    <property type="protein sequence ID" value="MBD1420245.1"/>
    <property type="molecule type" value="Genomic_DNA"/>
</dbReference>